<keyword evidence="2" id="KW-1185">Reference proteome</keyword>
<protein>
    <submittedName>
        <fullName evidence="1">Uncharacterized protein</fullName>
    </submittedName>
</protein>
<dbReference type="EMBL" id="QJSP01000003">
    <property type="protein sequence ID" value="PYE19259.1"/>
    <property type="molecule type" value="Genomic_DNA"/>
</dbReference>
<accession>A0A318S532</accession>
<dbReference type="RefSeq" id="WP_146240383.1">
    <property type="nucleotide sequence ID" value="NZ_QJSP01000003.1"/>
</dbReference>
<comment type="caution">
    <text evidence="1">The sequence shown here is derived from an EMBL/GenBank/DDBJ whole genome shotgun (WGS) entry which is preliminary data.</text>
</comment>
<dbReference type="AlphaFoldDB" id="A0A318S532"/>
<dbReference type="Proteomes" id="UP000247591">
    <property type="component" value="Unassembled WGS sequence"/>
</dbReference>
<name>A0A318S532_WILLI</name>
<evidence type="ECO:0000313" key="2">
    <source>
        <dbReference type="Proteomes" id="UP000247591"/>
    </source>
</evidence>
<proteinExistence type="predicted"/>
<organism evidence="1 2">
    <name type="scientific">Williamsia limnetica</name>
    <dbReference type="NCBI Taxonomy" id="882452"/>
    <lineage>
        <taxon>Bacteria</taxon>
        <taxon>Bacillati</taxon>
        <taxon>Actinomycetota</taxon>
        <taxon>Actinomycetes</taxon>
        <taxon>Mycobacteriales</taxon>
        <taxon>Nocardiaceae</taxon>
        <taxon>Williamsia</taxon>
    </lineage>
</organism>
<sequence>MSISEVNSAMGKLHCNTCGKDVRINSDFTVRKHSRRAADGGEVCQTSGIDAFGVMLRAAELDTTRDDANHNYPWLAEEFHYLSDNLREIPVSEWAPGTYMT</sequence>
<reference evidence="1 2" key="1">
    <citation type="submission" date="2018-06" db="EMBL/GenBank/DDBJ databases">
        <title>Genomic Encyclopedia of Type Strains, Phase IV (KMG-IV): sequencing the most valuable type-strain genomes for metagenomic binning, comparative biology and taxonomic classification.</title>
        <authorList>
            <person name="Goeker M."/>
        </authorList>
    </citation>
    <scope>NUCLEOTIDE SEQUENCE [LARGE SCALE GENOMIC DNA]</scope>
    <source>
        <strain evidence="1 2">DSM 45521</strain>
    </source>
</reference>
<gene>
    <name evidence="1" type="ORF">DFR67_103170</name>
</gene>
<evidence type="ECO:0000313" key="1">
    <source>
        <dbReference type="EMBL" id="PYE19259.1"/>
    </source>
</evidence>